<dbReference type="PANTHER" id="PTHR36194">
    <property type="entry name" value="S-LAYER-LIKE PROTEIN"/>
    <property type="match status" value="1"/>
</dbReference>
<keyword evidence="3" id="KW-1185">Reference proteome</keyword>
<protein>
    <submittedName>
        <fullName evidence="2">PEGA domain protein</fullName>
    </submittedName>
</protein>
<dbReference type="AlphaFoldDB" id="A7I5H0"/>
<feature type="domain" description="PEGA" evidence="1">
    <location>
        <begin position="313"/>
        <end position="383"/>
    </location>
</feature>
<dbReference type="Pfam" id="PF08308">
    <property type="entry name" value="PEGA"/>
    <property type="match status" value="4"/>
</dbReference>
<dbReference type="Gene3D" id="2.60.40.1120">
    <property type="entry name" value="Carboxypeptidase-like, regulatory domain"/>
    <property type="match status" value="1"/>
</dbReference>
<dbReference type="Proteomes" id="UP000002408">
    <property type="component" value="Chromosome"/>
</dbReference>
<dbReference type="OrthoDB" id="95942at2157"/>
<feature type="domain" description="PEGA" evidence="1">
    <location>
        <begin position="243"/>
        <end position="304"/>
    </location>
</feature>
<evidence type="ECO:0000313" key="3">
    <source>
        <dbReference type="Proteomes" id="UP000002408"/>
    </source>
</evidence>
<evidence type="ECO:0000259" key="1">
    <source>
        <dbReference type="Pfam" id="PF08308"/>
    </source>
</evidence>
<dbReference type="eggNOG" id="arCOG03264">
    <property type="taxonomic scope" value="Archaea"/>
</dbReference>
<sequence length="497" mass="51864" precursor="true">MKTKEIILILVLTLCLVAVVPVTFGDNTSVTYPLTPVITDVTTEPTFMPTVTSPVTEPTTIPTTVETTSMPGQDQGWIDVYCNVDGSQVYFNNILEGTTAGGILSVQVSVSGTPVQTITVTQSGYTTWTGRPSSMPSPGGHVTVYATINPLTTIPTTIPTTVPPVSTGAIYAQSNPAGAAIYMNGNFYGYSPLTIPNLGPGTYSMKATLSGYTPDTTLVNVYAGQTAPYYPTLQQSPQPRPTGSVSVTSTPNHAAVYIDGSYYGVTPLTVTLYPGTHQFVLKYSGYNDYTTNVVVYAGQTQALPVSMSTATQGTVVITSIPGATVYIDSNAVGTISSSGSLTLAGINMGNHIFKVTATGYNTWLNTVYIQANTVNTISAPLTPQGVSPTPVQPTGSLAISSSPSGAETYVDNLYRGTTPLTVTDLASGDHLVRLSESGYVDYTTTTTVTAGQLMPLALTLTAAPTPTPTPVPAPGSAQVLCILATLAGICGYMRRRC</sequence>
<proteinExistence type="predicted"/>
<dbReference type="STRING" id="456442.Mboo_0463"/>
<dbReference type="GeneID" id="5412155"/>
<reference evidence="3" key="1">
    <citation type="journal article" date="2015" name="Microbiology">
        <title>Genome of Methanoregula boonei 6A8 reveals adaptations to oligotrophic peatland environments.</title>
        <authorList>
            <person name="Braeuer S."/>
            <person name="Cadillo-Quiroz H."/>
            <person name="Kyrpides N."/>
            <person name="Woyke T."/>
            <person name="Goodwin L."/>
            <person name="Detter C."/>
            <person name="Podell S."/>
            <person name="Yavitt J.B."/>
            <person name="Zinder S.H."/>
        </authorList>
    </citation>
    <scope>NUCLEOTIDE SEQUENCE [LARGE SCALE GENOMIC DNA]</scope>
    <source>
        <strain evidence="3">DSM 21154 / JCM 14090 / 6A8</strain>
    </source>
</reference>
<feature type="domain" description="PEGA" evidence="1">
    <location>
        <begin position="395"/>
        <end position="461"/>
    </location>
</feature>
<name>A7I5H0_METB6</name>
<organism evidence="2 3">
    <name type="scientific">Methanoregula boonei (strain DSM 21154 / JCM 14090 / 6A8)</name>
    <dbReference type="NCBI Taxonomy" id="456442"/>
    <lineage>
        <taxon>Archaea</taxon>
        <taxon>Methanobacteriati</taxon>
        <taxon>Methanobacteriota</taxon>
        <taxon>Stenosarchaea group</taxon>
        <taxon>Methanomicrobia</taxon>
        <taxon>Methanomicrobiales</taxon>
        <taxon>Methanoregulaceae</taxon>
        <taxon>Methanoregula</taxon>
    </lineage>
</organism>
<accession>A7I5H0</accession>
<dbReference type="RefSeq" id="WP_012106000.1">
    <property type="nucleotide sequence ID" value="NC_009712.1"/>
</dbReference>
<dbReference type="EMBL" id="CP000780">
    <property type="protein sequence ID" value="ABS54981.1"/>
    <property type="molecule type" value="Genomic_DNA"/>
</dbReference>
<dbReference type="KEGG" id="mbn:Mboo_0463"/>
<evidence type="ECO:0000313" key="2">
    <source>
        <dbReference type="EMBL" id="ABS54981.1"/>
    </source>
</evidence>
<gene>
    <name evidence="2" type="ordered locus">Mboo_0463</name>
</gene>
<dbReference type="PANTHER" id="PTHR36194:SF1">
    <property type="entry name" value="S-LAYER-LIKE PROTEIN"/>
    <property type="match status" value="1"/>
</dbReference>
<feature type="domain" description="PEGA" evidence="1">
    <location>
        <begin position="168"/>
        <end position="236"/>
    </location>
</feature>
<dbReference type="HOGENOM" id="CLU_031943_0_0_2"/>
<dbReference type="InterPro" id="IPR013229">
    <property type="entry name" value="PEGA"/>
</dbReference>